<dbReference type="AlphaFoldDB" id="A0A0L6UQP1"/>
<evidence type="ECO:0000313" key="2">
    <source>
        <dbReference type="Proteomes" id="UP000037035"/>
    </source>
</evidence>
<dbReference type="InterPro" id="IPR012340">
    <property type="entry name" value="NA-bd_OB-fold"/>
</dbReference>
<evidence type="ECO:0000313" key="1">
    <source>
        <dbReference type="EMBL" id="KNZ50170.1"/>
    </source>
</evidence>
<organism evidence="1 2">
    <name type="scientific">Puccinia sorghi</name>
    <dbReference type="NCBI Taxonomy" id="27349"/>
    <lineage>
        <taxon>Eukaryota</taxon>
        <taxon>Fungi</taxon>
        <taxon>Dikarya</taxon>
        <taxon>Basidiomycota</taxon>
        <taxon>Pucciniomycotina</taxon>
        <taxon>Pucciniomycetes</taxon>
        <taxon>Pucciniales</taxon>
        <taxon>Pucciniaceae</taxon>
        <taxon>Puccinia</taxon>
    </lineage>
</organism>
<dbReference type="OrthoDB" id="2501547at2759"/>
<dbReference type="Proteomes" id="UP000037035">
    <property type="component" value="Unassembled WGS sequence"/>
</dbReference>
<keyword evidence="2" id="KW-1185">Reference proteome</keyword>
<sequence>MTQNLSAIELQQDHLAGPVIKIVTNGHRSRIELHLGEASIKQEEPSTSTGNETRKTLHRIKFLGDWCPMILPDLKQAARIKLDLSVYEPEFDLKLDRWEFRNGIRAELVLKNTEQSHPPFFLKKIDIGQTHCTACTPRINCSHTTLGQLPFCDLLIYFMHRQYPLMTLDEIDKMPGGTSRPFSVIAIIDEKKTEQCERAARGTMDYRMTVYLTDSSRGVGVRNVTCNLFWKTAESCPPWGKALWKVIILFNVYKRASALYDTQIIGPSNIFQWALWAPGYIGSVEQLHSSNQNLAQFASLFDLTPDVLKAKALALYQQHNAQSDPDLFSQHAAALVPSVPKSISDLTIGFRQKFDLCVEVLDLWVEESGNDRMSVTDYTSNPMLRTTNQDVSKMIELTEAGLEMNPVAAVTLHRSQGGTAANWRVTESRVMTVYIAPPILRAIYGQFKPQTGTSADTEESEGWGASPNVYDYRGRLVNKVVRLSQLDLCVRAGFHQKGIVYALMANPYKSRLELPDDESSCDPDEHQLARFANRISPVSPSEPAYRKLMLDKALYTNELNPSSPP</sequence>
<dbReference type="Gene3D" id="2.40.50.140">
    <property type="entry name" value="Nucleic acid-binding proteins"/>
    <property type="match status" value="1"/>
</dbReference>
<protein>
    <submittedName>
        <fullName evidence="1">Uncharacterized protein</fullName>
    </submittedName>
</protein>
<reference evidence="1 2" key="1">
    <citation type="submission" date="2015-08" db="EMBL/GenBank/DDBJ databases">
        <title>Next Generation Sequencing and Analysis of the Genome of Puccinia sorghi L Schw, the Causal Agent of Maize Common Rust.</title>
        <authorList>
            <person name="Rochi L."/>
            <person name="Burguener G."/>
            <person name="Darino M."/>
            <person name="Turjanski A."/>
            <person name="Kreff E."/>
            <person name="Dieguez M.J."/>
            <person name="Sacco F."/>
        </authorList>
    </citation>
    <scope>NUCLEOTIDE SEQUENCE [LARGE SCALE GENOMIC DNA]</scope>
    <source>
        <strain evidence="1 2">RO10H11247</strain>
    </source>
</reference>
<comment type="caution">
    <text evidence="1">The sequence shown here is derived from an EMBL/GenBank/DDBJ whole genome shotgun (WGS) entry which is preliminary data.</text>
</comment>
<dbReference type="VEuPathDB" id="FungiDB:VP01_456g6"/>
<dbReference type="EMBL" id="LAVV01009690">
    <property type="protein sequence ID" value="KNZ50170.1"/>
    <property type="molecule type" value="Genomic_DNA"/>
</dbReference>
<name>A0A0L6UQP1_9BASI</name>
<proteinExistence type="predicted"/>
<accession>A0A0L6UQP1</accession>
<gene>
    <name evidence="1" type="ORF">VP01_456g6</name>
</gene>